<feature type="compositionally biased region" description="Basic and acidic residues" evidence="1">
    <location>
        <begin position="293"/>
        <end position="312"/>
    </location>
</feature>
<dbReference type="EMBL" id="CAJVRM010000162">
    <property type="protein sequence ID" value="CAG8976093.1"/>
    <property type="molecule type" value="Genomic_DNA"/>
</dbReference>
<proteinExistence type="predicted"/>
<dbReference type="OrthoDB" id="10351546at2759"/>
<organism evidence="2 3">
    <name type="scientific">Hymenoscyphus albidus</name>
    <dbReference type="NCBI Taxonomy" id="595503"/>
    <lineage>
        <taxon>Eukaryota</taxon>
        <taxon>Fungi</taxon>
        <taxon>Dikarya</taxon>
        <taxon>Ascomycota</taxon>
        <taxon>Pezizomycotina</taxon>
        <taxon>Leotiomycetes</taxon>
        <taxon>Helotiales</taxon>
        <taxon>Helotiaceae</taxon>
        <taxon>Hymenoscyphus</taxon>
    </lineage>
</organism>
<gene>
    <name evidence="2" type="ORF">HYALB_00002371</name>
</gene>
<name>A0A9N9PV19_9HELO</name>
<keyword evidence="3" id="KW-1185">Reference proteome</keyword>
<feature type="compositionally biased region" description="Basic residues" evidence="1">
    <location>
        <begin position="102"/>
        <end position="114"/>
    </location>
</feature>
<accession>A0A9N9PV19</accession>
<evidence type="ECO:0000313" key="2">
    <source>
        <dbReference type="EMBL" id="CAG8976093.1"/>
    </source>
</evidence>
<comment type="caution">
    <text evidence="2">The sequence shown here is derived from an EMBL/GenBank/DDBJ whole genome shotgun (WGS) entry which is preliminary data.</text>
</comment>
<feature type="region of interest" description="Disordered" evidence="1">
    <location>
        <begin position="96"/>
        <end position="130"/>
    </location>
</feature>
<dbReference type="AlphaFoldDB" id="A0A9N9PV19"/>
<feature type="region of interest" description="Disordered" evidence="1">
    <location>
        <begin position="278"/>
        <end position="312"/>
    </location>
</feature>
<sequence length="312" mass="35948">MEFRGNGRGLLAPSHRSRYTVDRPRFHSFESKGRNLPGSNVQHSEIEGLRRCVAIFRSPMIHLNVAQFNSLCDNSAWDEHFEKSWGYGRLSRYEENSIGNTKRARKSKKRRKKAQQQQLSQPNSKTGIEKHREDAQLAIEEFPFQPLANFSKVQSHEEQECNLREPYSYLPSETPEFCLPGVFGSSSAAHTEYPGLETSKPIFERVEFTDFSFINAPFYPSATRQDLVEAWSLLSVPVTTRHDQREHMPEQVHINEQSFQKKLTSSIPGLKFGRDIDWGDNSIDGSDSDLEEGEIREFPRQDPKNIKLEMDP</sequence>
<protein>
    <submittedName>
        <fullName evidence="2">Uncharacterized protein</fullName>
    </submittedName>
</protein>
<dbReference type="Proteomes" id="UP000701801">
    <property type="component" value="Unassembled WGS sequence"/>
</dbReference>
<evidence type="ECO:0000313" key="3">
    <source>
        <dbReference type="Proteomes" id="UP000701801"/>
    </source>
</evidence>
<reference evidence="2" key="1">
    <citation type="submission" date="2021-07" db="EMBL/GenBank/DDBJ databases">
        <authorList>
            <person name="Durling M."/>
        </authorList>
    </citation>
    <scope>NUCLEOTIDE SEQUENCE</scope>
</reference>
<evidence type="ECO:0000256" key="1">
    <source>
        <dbReference type="SAM" id="MobiDB-lite"/>
    </source>
</evidence>